<feature type="signal peptide" evidence="1">
    <location>
        <begin position="1"/>
        <end position="21"/>
    </location>
</feature>
<organism evidence="2 3">
    <name type="scientific">Solitalea longa</name>
    <dbReference type="NCBI Taxonomy" id="2079460"/>
    <lineage>
        <taxon>Bacteria</taxon>
        <taxon>Pseudomonadati</taxon>
        <taxon>Bacteroidota</taxon>
        <taxon>Sphingobacteriia</taxon>
        <taxon>Sphingobacteriales</taxon>
        <taxon>Sphingobacteriaceae</taxon>
        <taxon>Solitalea</taxon>
    </lineage>
</organism>
<dbReference type="Proteomes" id="UP000236893">
    <property type="component" value="Unassembled WGS sequence"/>
</dbReference>
<proteinExistence type="predicted"/>
<evidence type="ECO:0000313" key="2">
    <source>
        <dbReference type="EMBL" id="POY38361.1"/>
    </source>
</evidence>
<protein>
    <submittedName>
        <fullName evidence="2">Uncharacterized protein</fullName>
    </submittedName>
</protein>
<dbReference type="EMBL" id="PQVF01000002">
    <property type="protein sequence ID" value="POY38361.1"/>
    <property type="molecule type" value="Genomic_DNA"/>
</dbReference>
<keyword evidence="1" id="KW-0732">Signal</keyword>
<sequence>MIKHLVLLSVFVVVFNFFADAQNNSNAMPVSQAELDELYNQQTSRQMRDNFNNFWKNRGKEHPDQKSYSFKVILKDSSELKCKSKIYFSDSVTYILYKSEKTGDSIKITPKETQNILMDDVFLSKNIEGISTDSCWLFKTIKGKINVYSFYPMAPKNSTETIAYLQKGDGPLVRYSPKQLLRMVGKNKRSVKLCVKQKYMDALTQYNGD</sequence>
<dbReference type="RefSeq" id="WP_103787591.1">
    <property type="nucleotide sequence ID" value="NZ_PQVF01000002.1"/>
</dbReference>
<evidence type="ECO:0000256" key="1">
    <source>
        <dbReference type="SAM" id="SignalP"/>
    </source>
</evidence>
<evidence type="ECO:0000313" key="3">
    <source>
        <dbReference type="Proteomes" id="UP000236893"/>
    </source>
</evidence>
<accession>A0A2S5A6Z1</accession>
<dbReference type="AlphaFoldDB" id="A0A2S5A6Z1"/>
<reference evidence="2 3" key="1">
    <citation type="submission" date="2018-01" db="EMBL/GenBank/DDBJ databases">
        <authorList>
            <person name="Gaut B.S."/>
            <person name="Morton B.R."/>
            <person name="Clegg M.T."/>
            <person name="Duvall M.R."/>
        </authorList>
    </citation>
    <scope>NUCLEOTIDE SEQUENCE [LARGE SCALE GENOMIC DNA]</scope>
    <source>
        <strain evidence="2 3">HR-AV</strain>
    </source>
</reference>
<name>A0A2S5A6Z1_9SPHI</name>
<feature type="chain" id="PRO_5015597492" evidence="1">
    <location>
        <begin position="22"/>
        <end position="209"/>
    </location>
</feature>
<keyword evidence="3" id="KW-1185">Reference proteome</keyword>
<comment type="caution">
    <text evidence="2">The sequence shown here is derived from an EMBL/GenBank/DDBJ whole genome shotgun (WGS) entry which is preliminary data.</text>
</comment>
<dbReference type="OrthoDB" id="703071at2"/>
<gene>
    <name evidence="2" type="ORF">C3K47_02895</name>
</gene>